<comment type="caution">
    <text evidence="1">The sequence shown here is derived from an EMBL/GenBank/DDBJ whole genome shotgun (WGS) entry which is preliminary data.</text>
</comment>
<keyword evidence="2" id="KW-1185">Reference proteome</keyword>
<name>A0A919WJF0_9BACI</name>
<dbReference type="Proteomes" id="UP000682111">
    <property type="component" value="Unassembled WGS sequence"/>
</dbReference>
<dbReference type="EMBL" id="BORC01000004">
    <property type="protein sequence ID" value="GIN62821.1"/>
    <property type="molecule type" value="Genomic_DNA"/>
</dbReference>
<evidence type="ECO:0000313" key="2">
    <source>
        <dbReference type="Proteomes" id="UP000682111"/>
    </source>
</evidence>
<accession>A0A919WJF0</accession>
<evidence type="ECO:0000313" key="1">
    <source>
        <dbReference type="EMBL" id="GIN62821.1"/>
    </source>
</evidence>
<proteinExistence type="predicted"/>
<gene>
    <name evidence="1" type="ORF">J27TS8_28140</name>
</gene>
<protein>
    <submittedName>
        <fullName evidence="1">Uncharacterized protein</fullName>
    </submittedName>
</protein>
<sequence length="80" mass="8990">MGICPLCNGFQSVEQKCNICGTALVDAGKVMDFYDDYSPYMPIDLLKLEDGYSNDYKSEQCPHLLQCPQCGIDKVVFIQE</sequence>
<dbReference type="AlphaFoldDB" id="A0A919WJF0"/>
<dbReference type="OrthoDB" id="1683552at2"/>
<dbReference type="RefSeq" id="WP_095314800.1">
    <property type="nucleotide sequence ID" value="NZ_BORC01000004.1"/>
</dbReference>
<reference evidence="1" key="1">
    <citation type="submission" date="2021-03" db="EMBL/GenBank/DDBJ databases">
        <title>Antimicrobial resistance genes in bacteria isolated from Japanese honey, and their potential for conferring macrolide and lincosamide resistance in the American foulbrood pathogen Paenibacillus larvae.</title>
        <authorList>
            <person name="Okamoto M."/>
            <person name="Kumagai M."/>
            <person name="Kanamori H."/>
            <person name="Takamatsu D."/>
        </authorList>
    </citation>
    <scope>NUCLEOTIDE SEQUENCE</scope>
    <source>
        <strain evidence="1">J27TS8</strain>
    </source>
</reference>
<organism evidence="1 2">
    <name type="scientific">Robertmurraya siralis</name>
    <dbReference type="NCBI Taxonomy" id="77777"/>
    <lineage>
        <taxon>Bacteria</taxon>
        <taxon>Bacillati</taxon>
        <taxon>Bacillota</taxon>
        <taxon>Bacilli</taxon>
        <taxon>Bacillales</taxon>
        <taxon>Bacillaceae</taxon>
        <taxon>Robertmurraya</taxon>
    </lineage>
</organism>